<name>A0ABR2KRL8_9EUKA</name>
<dbReference type="InterPro" id="IPR005225">
    <property type="entry name" value="Small_GTP-bd"/>
</dbReference>
<evidence type="ECO:0000313" key="4">
    <source>
        <dbReference type="Proteomes" id="UP001470230"/>
    </source>
</evidence>
<dbReference type="PRINTS" id="PR00449">
    <property type="entry name" value="RASTRNSFRMNG"/>
</dbReference>
<dbReference type="InterPro" id="IPR001806">
    <property type="entry name" value="Small_GTPase"/>
</dbReference>
<dbReference type="EMBL" id="JAPFFF010000003">
    <property type="protein sequence ID" value="KAK8893783.1"/>
    <property type="molecule type" value="Genomic_DNA"/>
</dbReference>
<feature type="compositionally biased region" description="Low complexity" evidence="2">
    <location>
        <begin position="85"/>
        <end position="99"/>
    </location>
</feature>
<dbReference type="SMART" id="SM00173">
    <property type="entry name" value="RAS"/>
    <property type="match status" value="1"/>
</dbReference>
<dbReference type="SMART" id="SM00174">
    <property type="entry name" value="RHO"/>
    <property type="match status" value="1"/>
</dbReference>
<keyword evidence="4" id="KW-1185">Reference proteome</keyword>
<gene>
    <name evidence="3" type="ORF">M9Y10_022212</name>
</gene>
<dbReference type="SUPFAM" id="SSF52540">
    <property type="entry name" value="P-loop containing nucleoside triphosphate hydrolases"/>
    <property type="match status" value="1"/>
</dbReference>
<dbReference type="InterPro" id="IPR050209">
    <property type="entry name" value="Rab_GTPases_membrane_traffic"/>
</dbReference>
<dbReference type="SMART" id="SM00175">
    <property type="entry name" value="RAB"/>
    <property type="match status" value="1"/>
</dbReference>
<accession>A0ABR2KRL8</accession>
<reference evidence="3 4" key="1">
    <citation type="submission" date="2024-04" db="EMBL/GenBank/DDBJ databases">
        <title>Tritrichomonas musculus Genome.</title>
        <authorList>
            <person name="Alves-Ferreira E."/>
            <person name="Grigg M."/>
            <person name="Lorenzi H."/>
            <person name="Galac M."/>
        </authorList>
    </citation>
    <scope>NUCLEOTIDE SEQUENCE [LARGE SCALE GENOMIC DNA]</scope>
    <source>
        <strain evidence="3 4">EAF2021</strain>
    </source>
</reference>
<protein>
    <submittedName>
        <fullName evidence="3">Ras- protein Rab-27B</fullName>
    </submittedName>
</protein>
<dbReference type="NCBIfam" id="TIGR00231">
    <property type="entry name" value="small_GTP"/>
    <property type="match status" value="1"/>
</dbReference>
<evidence type="ECO:0000256" key="2">
    <source>
        <dbReference type="SAM" id="MobiDB-lite"/>
    </source>
</evidence>
<evidence type="ECO:0000313" key="3">
    <source>
        <dbReference type="EMBL" id="KAK8893783.1"/>
    </source>
</evidence>
<feature type="region of interest" description="Disordered" evidence="2">
    <location>
        <begin position="72"/>
        <end position="99"/>
    </location>
</feature>
<dbReference type="PROSITE" id="PS51421">
    <property type="entry name" value="RAS"/>
    <property type="match status" value="1"/>
</dbReference>
<sequence length="270" mass="31597">MNLFSNFDFDLKVVVLGHISAGKSSFVSRLTQDIYIDNPISTNNVQFYEKRLVITDYNGKIEEFKEKKESANNNIDIDDSSQNYNQSNELNSDSNNSLQTRNENDFKKYVVRLKIWDTAGAERYMSITKSYLRESNIVLLFFDINCRDSFLDLDKHWWQMLAEGGYIETSVIILVCNKCDLKQAVTDEEIQDFCEKHNDILNIKVSSKEGTNITETIYLALQEYFKTIKFKKIDFVSKQVDIGEPLDERNELIESINHQEKSQWSYWCKC</sequence>
<dbReference type="CDD" id="cd00154">
    <property type="entry name" value="Rab"/>
    <property type="match status" value="1"/>
</dbReference>
<dbReference type="Gene3D" id="3.40.50.300">
    <property type="entry name" value="P-loop containing nucleotide triphosphate hydrolases"/>
    <property type="match status" value="1"/>
</dbReference>
<comment type="similarity">
    <text evidence="1">Belongs to the small GTPase superfamily. Rab family.</text>
</comment>
<dbReference type="Pfam" id="PF00071">
    <property type="entry name" value="Ras"/>
    <property type="match status" value="2"/>
</dbReference>
<dbReference type="Proteomes" id="UP001470230">
    <property type="component" value="Unassembled WGS sequence"/>
</dbReference>
<proteinExistence type="inferred from homology"/>
<evidence type="ECO:0000256" key="1">
    <source>
        <dbReference type="ARBA" id="ARBA00006270"/>
    </source>
</evidence>
<comment type="caution">
    <text evidence="3">The sequence shown here is derived from an EMBL/GenBank/DDBJ whole genome shotgun (WGS) entry which is preliminary data.</text>
</comment>
<organism evidence="3 4">
    <name type="scientific">Tritrichomonas musculus</name>
    <dbReference type="NCBI Taxonomy" id="1915356"/>
    <lineage>
        <taxon>Eukaryota</taxon>
        <taxon>Metamonada</taxon>
        <taxon>Parabasalia</taxon>
        <taxon>Tritrichomonadida</taxon>
        <taxon>Tritrichomonadidae</taxon>
        <taxon>Tritrichomonas</taxon>
    </lineage>
</organism>
<dbReference type="PROSITE" id="PS51419">
    <property type="entry name" value="RAB"/>
    <property type="match status" value="1"/>
</dbReference>
<dbReference type="PANTHER" id="PTHR47979">
    <property type="entry name" value="DRAB11-RELATED"/>
    <property type="match status" value="1"/>
</dbReference>
<dbReference type="InterPro" id="IPR027417">
    <property type="entry name" value="P-loop_NTPase"/>
</dbReference>